<comment type="caution">
    <text evidence="10">The sequence shown here is derived from an EMBL/GenBank/DDBJ whole genome shotgun (WGS) entry which is preliminary data.</text>
</comment>
<feature type="transmembrane region" description="Helical" evidence="8">
    <location>
        <begin position="50"/>
        <end position="70"/>
    </location>
</feature>
<dbReference type="Proteomes" id="UP001589703">
    <property type="component" value="Unassembled WGS sequence"/>
</dbReference>
<dbReference type="Pfam" id="PF07690">
    <property type="entry name" value="MFS_1"/>
    <property type="match status" value="1"/>
</dbReference>
<keyword evidence="3" id="KW-1003">Cell membrane</keyword>
<feature type="transmembrane region" description="Helical" evidence="8">
    <location>
        <begin position="82"/>
        <end position="101"/>
    </location>
</feature>
<keyword evidence="5 8" id="KW-1133">Transmembrane helix</keyword>
<keyword evidence="6 8" id="KW-0472">Membrane</keyword>
<feature type="transmembrane region" description="Helical" evidence="8">
    <location>
        <begin position="234"/>
        <end position="254"/>
    </location>
</feature>
<feature type="transmembrane region" description="Helical" evidence="8">
    <location>
        <begin position="275"/>
        <end position="300"/>
    </location>
</feature>
<comment type="subcellular location">
    <subcellularLocation>
        <location evidence="1">Cell membrane</location>
        <topology evidence="1">Multi-pass membrane protein</topology>
    </subcellularLocation>
</comment>
<keyword evidence="11" id="KW-1185">Reference proteome</keyword>
<feature type="transmembrane region" description="Helical" evidence="8">
    <location>
        <begin position="202"/>
        <end position="222"/>
    </location>
</feature>
<feature type="transmembrane region" description="Helical" evidence="8">
    <location>
        <begin position="170"/>
        <end position="190"/>
    </location>
</feature>
<dbReference type="InterPro" id="IPR011701">
    <property type="entry name" value="MFS"/>
</dbReference>
<sequence length="499" mass="52843">MTSTETSAVDRRRWFALAIVMTAAFMDLVDVTIVNIAIPSIQEEAGATFSQIQWITAGYALAFAAGLITGGRLGDIHGRKRLFLVGIGGFTLASALCGFAVNPEMLVASRILQGGMAAMMVPQVLSIVHATFPAEERGKVFGLFGAIVGLGAVSGPLLGALLTEWDLFGLAWRPIFLINLPVGIAGLLLGSRFITESRAPRALKLDLVGVALVTLGLLMLLYPLTRGRELGWPVWGYVSMAGAVVVFGLLVAYERRKGERDGSPLVELSLFRVKSFAAGIAVQTVFGVALGVFFLVWTLYMQVGLGWSPLRAGLTGVPFSIAVSTAAGLSVQKLVPRFGRGVLQAGALVMAAGVLIYIWESGRYGLAIASWQMALPLVVMGVGMGLIVAPLTDAVLSEVPREHSGSASGLINTVQQMGNALGLGLVSVVFFGRISDRLAPRQIGPAFVDAFQYALGWVAAVLIAIFLLMFALPRRPAQHVEGADSVEAGERLKEPELVP</sequence>
<feature type="domain" description="Major facilitator superfamily (MFS) profile" evidence="9">
    <location>
        <begin position="16"/>
        <end position="476"/>
    </location>
</feature>
<proteinExistence type="predicted"/>
<evidence type="ECO:0000259" key="9">
    <source>
        <dbReference type="PROSITE" id="PS50850"/>
    </source>
</evidence>
<feature type="transmembrane region" description="Helical" evidence="8">
    <location>
        <begin position="371"/>
        <end position="396"/>
    </location>
</feature>
<feature type="transmembrane region" description="Helical" evidence="8">
    <location>
        <begin position="341"/>
        <end position="359"/>
    </location>
</feature>
<evidence type="ECO:0000256" key="1">
    <source>
        <dbReference type="ARBA" id="ARBA00004651"/>
    </source>
</evidence>
<name>A0ABV5VES9_9ACTN</name>
<organism evidence="10 11">
    <name type="scientific">Streptomyces thermocoprophilus</name>
    <dbReference type="NCBI Taxonomy" id="78356"/>
    <lineage>
        <taxon>Bacteria</taxon>
        <taxon>Bacillati</taxon>
        <taxon>Actinomycetota</taxon>
        <taxon>Actinomycetes</taxon>
        <taxon>Kitasatosporales</taxon>
        <taxon>Streptomycetaceae</taxon>
        <taxon>Streptomyces</taxon>
    </lineage>
</organism>
<accession>A0ABV5VES9</accession>
<feature type="transmembrane region" description="Helical" evidence="8">
    <location>
        <begin position="14"/>
        <end position="38"/>
    </location>
</feature>
<feature type="transmembrane region" description="Helical" evidence="8">
    <location>
        <begin position="107"/>
        <end position="128"/>
    </location>
</feature>
<evidence type="ECO:0000256" key="3">
    <source>
        <dbReference type="ARBA" id="ARBA00022475"/>
    </source>
</evidence>
<dbReference type="CDD" id="cd17321">
    <property type="entry name" value="MFS_MMR_MDR_like"/>
    <property type="match status" value="1"/>
</dbReference>
<keyword evidence="7" id="KW-0046">Antibiotic resistance</keyword>
<feature type="transmembrane region" description="Helical" evidence="8">
    <location>
        <begin position="454"/>
        <end position="472"/>
    </location>
</feature>
<dbReference type="SUPFAM" id="SSF103473">
    <property type="entry name" value="MFS general substrate transporter"/>
    <property type="match status" value="1"/>
</dbReference>
<dbReference type="Gene3D" id="1.20.1720.10">
    <property type="entry name" value="Multidrug resistance protein D"/>
    <property type="match status" value="1"/>
</dbReference>
<dbReference type="PROSITE" id="PS50850">
    <property type="entry name" value="MFS"/>
    <property type="match status" value="1"/>
</dbReference>
<gene>
    <name evidence="10" type="ORF">ACFFRO_14580</name>
</gene>
<protein>
    <submittedName>
        <fullName evidence="10">MFS transporter</fullName>
    </submittedName>
</protein>
<evidence type="ECO:0000256" key="7">
    <source>
        <dbReference type="ARBA" id="ARBA00023251"/>
    </source>
</evidence>
<evidence type="ECO:0000313" key="10">
    <source>
        <dbReference type="EMBL" id="MFB9736339.1"/>
    </source>
</evidence>
<dbReference type="InterPro" id="IPR020846">
    <property type="entry name" value="MFS_dom"/>
</dbReference>
<evidence type="ECO:0000256" key="4">
    <source>
        <dbReference type="ARBA" id="ARBA00022692"/>
    </source>
</evidence>
<keyword evidence="2" id="KW-0813">Transport</keyword>
<dbReference type="Gene3D" id="1.20.1250.20">
    <property type="entry name" value="MFS general substrate transporter like domains"/>
    <property type="match status" value="1"/>
</dbReference>
<dbReference type="InterPro" id="IPR004638">
    <property type="entry name" value="EmrB-like"/>
</dbReference>
<dbReference type="RefSeq" id="WP_247473015.1">
    <property type="nucleotide sequence ID" value="NZ_JBHMAR010000015.1"/>
</dbReference>
<dbReference type="PRINTS" id="PR01036">
    <property type="entry name" value="TCRTETB"/>
</dbReference>
<dbReference type="PANTHER" id="PTHR42718">
    <property type="entry name" value="MAJOR FACILITATOR SUPERFAMILY MULTIDRUG TRANSPORTER MFSC"/>
    <property type="match status" value="1"/>
</dbReference>
<dbReference type="NCBIfam" id="TIGR00711">
    <property type="entry name" value="efflux_EmrB"/>
    <property type="match status" value="1"/>
</dbReference>
<reference evidence="10 11" key="1">
    <citation type="submission" date="2024-09" db="EMBL/GenBank/DDBJ databases">
        <authorList>
            <person name="Sun Q."/>
            <person name="Mori K."/>
        </authorList>
    </citation>
    <scope>NUCLEOTIDE SEQUENCE [LARGE SCALE GENOMIC DNA]</scope>
    <source>
        <strain evidence="10 11">JCM 10918</strain>
    </source>
</reference>
<keyword evidence="4 8" id="KW-0812">Transmembrane</keyword>
<feature type="transmembrane region" description="Helical" evidence="8">
    <location>
        <begin position="140"/>
        <end position="158"/>
    </location>
</feature>
<feature type="transmembrane region" description="Helical" evidence="8">
    <location>
        <begin position="417"/>
        <end position="434"/>
    </location>
</feature>
<evidence type="ECO:0000256" key="6">
    <source>
        <dbReference type="ARBA" id="ARBA00023136"/>
    </source>
</evidence>
<feature type="transmembrane region" description="Helical" evidence="8">
    <location>
        <begin position="312"/>
        <end position="329"/>
    </location>
</feature>
<evidence type="ECO:0000256" key="5">
    <source>
        <dbReference type="ARBA" id="ARBA00022989"/>
    </source>
</evidence>
<dbReference type="PANTHER" id="PTHR42718:SF39">
    <property type="entry name" value="ACTINORHODIN TRANSPORTER-RELATED"/>
    <property type="match status" value="1"/>
</dbReference>
<evidence type="ECO:0000256" key="2">
    <source>
        <dbReference type="ARBA" id="ARBA00022448"/>
    </source>
</evidence>
<evidence type="ECO:0000256" key="8">
    <source>
        <dbReference type="SAM" id="Phobius"/>
    </source>
</evidence>
<dbReference type="InterPro" id="IPR036259">
    <property type="entry name" value="MFS_trans_sf"/>
</dbReference>
<evidence type="ECO:0000313" key="11">
    <source>
        <dbReference type="Proteomes" id="UP001589703"/>
    </source>
</evidence>
<dbReference type="EMBL" id="JBHMAR010000015">
    <property type="protein sequence ID" value="MFB9736339.1"/>
    <property type="molecule type" value="Genomic_DNA"/>
</dbReference>